<evidence type="ECO:0000256" key="1">
    <source>
        <dbReference type="SAM" id="Phobius"/>
    </source>
</evidence>
<dbReference type="EMBL" id="JACXYY010000008">
    <property type="protein sequence ID" value="MBD3916659.1"/>
    <property type="molecule type" value="Genomic_DNA"/>
</dbReference>
<evidence type="ECO:0008006" key="4">
    <source>
        <dbReference type="Google" id="ProtNLM"/>
    </source>
</evidence>
<keyword evidence="3" id="KW-1185">Reference proteome</keyword>
<accession>A0ABR8MKW2</accession>
<proteinExistence type="predicted"/>
<name>A0ABR8MKW2_9ACTN</name>
<keyword evidence="1" id="KW-0812">Transmembrane</keyword>
<dbReference type="Proteomes" id="UP000649289">
    <property type="component" value="Unassembled WGS sequence"/>
</dbReference>
<feature type="transmembrane region" description="Helical" evidence="1">
    <location>
        <begin position="75"/>
        <end position="96"/>
    </location>
</feature>
<protein>
    <recommendedName>
        <fullName evidence="4">DUF1772 domain-containing protein</fullName>
    </recommendedName>
</protein>
<gene>
    <name evidence="2" type="ORF">IEZ25_18730</name>
</gene>
<keyword evidence="1" id="KW-1133">Transmembrane helix</keyword>
<feature type="transmembrane region" description="Helical" evidence="1">
    <location>
        <begin position="6"/>
        <end position="29"/>
    </location>
</feature>
<sequence>MADPAPWLLLAASLHAGFQLTITLVVYPALMEVPPEGWTRAHDRHSRRVAPLAVAIYAALVLLLAWTLVAEPRSPGTWVALAGGTGSIISTAFAAAPLHGRLSRVPSGDRPALLARLVLADRARTLGALVCLAGAAWVSGATPAG</sequence>
<comment type="caution">
    <text evidence="2">The sequence shown here is derived from an EMBL/GenBank/DDBJ whole genome shotgun (WGS) entry which is preliminary data.</text>
</comment>
<keyword evidence="1" id="KW-0472">Membrane</keyword>
<reference evidence="2 3" key="1">
    <citation type="submission" date="2020-09" db="EMBL/GenBank/DDBJ databases">
        <title>novel species in genus Nocardioides.</title>
        <authorList>
            <person name="Zhang G."/>
        </authorList>
    </citation>
    <scope>NUCLEOTIDE SEQUENCE [LARGE SCALE GENOMIC DNA]</scope>
    <source>
        <strain evidence="2 3">19197</strain>
    </source>
</reference>
<organism evidence="2 3">
    <name type="scientific">Nocardioides hwasunensis</name>
    <dbReference type="NCBI Taxonomy" id="397258"/>
    <lineage>
        <taxon>Bacteria</taxon>
        <taxon>Bacillati</taxon>
        <taxon>Actinomycetota</taxon>
        <taxon>Actinomycetes</taxon>
        <taxon>Propionibacteriales</taxon>
        <taxon>Nocardioidaceae</taxon>
        <taxon>Nocardioides</taxon>
    </lineage>
</organism>
<feature type="transmembrane region" description="Helical" evidence="1">
    <location>
        <begin position="49"/>
        <end position="69"/>
    </location>
</feature>
<evidence type="ECO:0000313" key="3">
    <source>
        <dbReference type="Proteomes" id="UP000649289"/>
    </source>
</evidence>
<evidence type="ECO:0000313" key="2">
    <source>
        <dbReference type="EMBL" id="MBD3916659.1"/>
    </source>
</evidence>
<dbReference type="RefSeq" id="WP_191200988.1">
    <property type="nucleotide sequence ID" value="NZ_BAAAPA010000001.1"/>
</dbReference>